<evidence type="ECO:0000313" key="1">
    <source>
        <dbReference type="EMBL" id="KAJ8302824.1"/>
    </source>
</evidence>
<sequence length="136" mass="15333">MEVLSPLVHLEFGTKTEISIQPTVPFGCSFLPTGGINNCFIDIEMFIPKSNTCTGHIGQLSTNLKDCGTRITRDNWNDVSTLTVAWQNDETYIENGMHHVGLKVNRKNSLWNFALPVVKMSDNFQNTNLYLNINEL</sequence>
<evidence type="ECO:0000313" key="2">
    <source>
        <dbReference type="Proteomes" id="UP001217089"/>
    </source>
</evidence>
<protein>
    <submittedName>
        <fullName evidence="1">Uncharacterized protein</fullName>
    </submittedName>
</protein>
<accession>A0ABQ9EBW3</accession>
<reference evidence="1 2" key="1">
    <citation type="submission" date="2022-12" db="EMBL/GenBank/DDBJ databases">
        <title>Chromosome-level genome of Tegillarca granosa.</title>
        <authorList>
            <person name="Kim J."/>
        </authorList>
    </citation>
    <scope>NUCLEOTIDE SEQUENCE [LARGE SCALE GENOMIC DNA]</scope>
    <source>
        <strain evidence="1">Teg-2019</strain>
        <tissue evidence="1">Adductor muscle</tissue>
    </source>
</reference>
<comment type="caution">
    <text evidence="1">The sequence shown here is derived from an EMBL/GenBank/DDBJ whole genome shotgun (WGS) entry which is preliminary data.</text>
</comment>
<name>A0ABQ9EBW3_TEGGR</name>
<keyword evidence="2" id="KW-1185">Reference proteome</keyword>
<dbReference type="EMBL" id="JARBDR010000917">
    <property type="protein sequence ID" value="KAJ8302824.1"/>
    <property type="molecule type" value="Genomic_DNA"/>
</dbReference>
<proteinExistence type="predicted"/>
<organism evidence="1 2">
    <name type="scientific">Tegillarca granosa</name>
    <name type="common">Malaysian cockle</name>
    <name type="synonym">Anadara granosa</name>
    <dbReference type="NCBI Taxonomy" id="220873"/>
    <lineage>
        <taxon>Eukaryota</taxon>
        <taxon>Metazoa</taxon>
        <taxon>Spiralia</taxon>
        <taxon>Lophotrochozoa</taxon>
        <taxon>Mollusca</taxon>
        <taxon>Bivalvia</taxon>
        <taxon>Autobranchia</taxon>
        <taxon>Pteriomorphia</taxon>
        <taxon>Arcoida</taxon>
        <taxon>Arcoidea</taxon>
        <taxon>Arcidae</taxon>
        <taxon>Tegillarca</taxon>
    </lineage>
</organism>
<dbReference type="Proteomes" id="UP001217089">
    <property type="component" value="Unassembled WGS sequence"/>
</dbReference>
<gene>
    <name evidence="1" type="ORF">KUTeg_019220</name>
</gene>